<dbReference type="GO" id="GO:0043916">
    <property type="term" value="F:DNA-7-methylguanine glycosylase activity"/>
    <property type="evidence" value="ECO:0007669"/>
    <property type="project" value="TreeGrafter"/>
</dbReference>
<dbReference type="InterPro" id="IPR018060">
    <property type="entry name" value="HTH_AraC"/>
</dbReference>
<keyword evidence="14" id="KW-0234">DNA repair</keyword>
<dbReference type="FunFam" id="3.30.310.20:FF:000001">
    <property type="entry name" value="DNA-3-methyladenine glycosylase 2"/>
    <property type="match status" value="1"/>
</dbReference>
<dbReference type="Proteomes" id="UP000002785">
    <property type="component" value="Chromosome"/>
</dbReference>
<comment type="similarity">
    <text evidence="19">In the C-terminal section; belongs to the alkylbase DNA glycosidase AlkA family.</text>
</comment>
<evidence type="ECO:0000256" key="22">
    <source>
        <dbReference type="ARBA" id="ARBA00076837"/>
    </source>
</evidence>
<evidence type="ECO:0000256" key="7">
    <source>
        <dbReference type="ARBA" id="ARBA00022763"/>
    </source>
</evidence>
<evidence type="ECO:0000256" key="16">
    <source>
        <dbReference type="ARBA" id="ARBA00051439"/>
    </source>
</evidence>
<dbReference type="SMART" id="SM01009">
    <property type="entry name" value="AlkA_N"/>
    <property type="match status" value="1"/>
</dbReference>
<name>B5I090_STRX2</name>
<dbReference type="InterPro" id="IPR018062">
    <property type="entry name" value="HTH_AraC-typ_CS"/>
</dbReference>
<keyword evidence="15" id="KW-0511">Multifunctional enzyme</keyword>
<dbReference type="AlphaFoldDB" id="B5I090"/>
<dbReference type="EMBL" id="CM000951">
    <property type="protein sequence ID" value="EDY58495.1"/>
    <property type="molecule type" value="Genomic_DNA"/>
</dbReference>
<dbReference type="HOGENOM" id="CLU_000445_72_6_11"/>
<dbReference type="GO" id="GO:0032259">
    <property type="term" value="P:methylation"/>
    <property type="evidence" value="ECO:0007669"/>
    <property type="project" value="UniProtKB-KW"/>
</dbReference>
<evidence type="ECO:0000256" key="18">
    <source>
        <dbReference type="ARBA" id="ARBA00058238"/>
    </source>
</evidence>
<dbReference type="InterPro" id="IPR023170">
    <property type="entry name" value="HhH_base_excis_C"/>
</dbReference>
<evidence type="ECO:0000256" key="8">
    <source>
        <dbReference type="ARBA" id="ARBA00022801"/>
    </source>
</evidence>
<evidence type="ECO:0000313" key="24">
    <source>
        <dbReference type="EMBL" id="EDY58495.1"/>
    </source>
</evidence>
<dbReference type="EC" id="3.2.2.21" evidence="3"/>
<dbReference type="GO" id="GO:0032131">
    <property type="term" value="F:alkylated DNA binding"/>
    <property type="evidence" value="ECO:0007669"/>
    <property type="project" value="TreeGrafter"/>
</dbReference>
<evidence type="ECO:0000256" key="5">
    <source>
        <dbReference type="ARBA" id="ARBA00022679"/>
    </source>
</evidence>
<dbReference type="SUPFAM" id="SSF55945">
    <property type="entry name" value="TATA-box binding protein-like"/>
    <property type="match status" value="1"/>
</dbReference>
<comment type="function">
    <text evidence="17">Is involved in the adaptive response to alkylation damage in DNA caused by alkylating agents. Repairs the Sp diastereomer of DNA methylphosphotriester lesions by a direct and irreversible transfer of the methyl group to one of its own cysteine residues. Also catalyzes the hydrolysis of the deoxyribose N-glycosidic bond to excise 3-methyladenine, 3-methylguanine, 7-methylguanine, O2-methylthymine, and O2-methylcytosine from the damaged DNA polymer formed by alkylation lesions.</text>
</comment>
<dbReference type="PANTHER" id="PTHR43003">
    <property type="entry name" value="DNA-3-METHYLADENINE GLYCOSYLASE"/>
    <property type="match status" value="1"/>
</dbReference>
<sequence length="492" mass="53500">MYTETERCVRAVQSKDARFDGWFFTAVLTTRIYCRPSCPVVPPKPENMTFYPSAAACQQAGFRACKRCRPDTSPGSPEWNQRADLVARAMRLIADGVVDREGVPGLAARLGYSTRQVERQLLAELGAGPLALARAQRAQTARILIETTALPMADIAFAAGFSAIRTFNDTVREVYALAPGELRTRAAKRTAPDTPDTPGSLSLRLPFRAPLNPDNLFGHLAATAVPGVEEWRDGAYRRTLRLPYGHGVVALTPRPDHIACRLTLSDLRDLTVAISRCRRLLDLDADPVAIDDQLRTDPLLAPLVDKAPGRRVPRTVDEAEFAVRAVLGQQVSTAAARTHAARLVTAHGEPVDDTEGGLTHLFPTPGALAALDPGTLAMPRTRRTTFTTLVNQLADGSLRLGVEHDWSETRALLLALPGFGPWTVDVIAMRGLGDPDAFLPTDLGIRRAAQELGLPATPAALTARAAAWRPWRAYAVQYLWATDSHPINFLPV</sequence>
<evidence type="ECO:0000256" key="17">
    <source>
        <dbReference type="ARBA" id="ARBA00056940"/>
    </source>
</evidence>
<dbReference type="PROSITE" id="PS00041">
    <property type="entry name" value="HTH_ARAC_FAMILY_1"/>
    <property type="match status" value="1"/>
</dbReference>
<dbReference type="CDD" id="cd00056">
    <property type="entry name" value="ENDO3c"/>
    <property type="match status" value="1"/>
</dbReference>
<comment type="catalytic activity">
    <reaction evidence="1">
        <text>Hydrolysis of alkylated DNA, releasing 3-methyladenine, 3-methylguanine, 7-methylguanine and 7-methyladenine.</text>
        <dbReference type="EC" id="3.2.2.21"/>
    </reaction>
</comment>
<reference evidence="24" key="1">
    <citation type="submission" date="2009-10" db="EMBL/GenBank/DDBJ databases">
        <title>The genome sequence of Streptomyces sviceus strain ATCC 29083.</title>
        <authorList>
            <consortium name="The Broad Institute Genome Sequencing Platform"/>
            <consortium name="Broad Institute Microbial Sequencing Center"/>
            <person name="Fischbach M."/>
            <person name="Godfrey P."/>
            <person name="Ward D."/>
            <person name="Young S."/>
            <person name="Zeng Q."/>
            <person name="Koehrsen M."/>
            <person name="Alvarado L."/>
            <person name="Berlin A.M."/>
            <person name="Bochicchio J."/>
            <person name="Borenstein D."/>
            <person name="Chapman S.B."/>
            <person name="Chen Z."/>
            <person name="Engels R."/>
            <person name="Freedman E."/>
            <person name="Gellesch M."/>
            <person name="Goldberg J."/>
            <person name="Griggs A."/>
            <person name="Gujja S."/>
            <person name="Heilman E.R."/>
            <person name="Heiman D.I."/>
            <person name="Hepburn T.A."/>
            <person name="Howarth C."/>
            <person name="Jen D."/>
            <person name="Larson L."/>
            <person name="Lewis B."/>
            <person name="Mehta T."/>
            <person name="Park D."/>
            <person name="Pearson M."/>
            <person name="Richards J."/>
            <person name="Roberts A."/>
            <person name="Saif S."/>
            <person name="Shea T.D."/>
            <person name="Shenoy N."/>
            <person name="Sisk P."/>
            <person name="Stolte C."/>
            <person name="Sykes S.N."/>
            <person name="Thomson T."/>
            <person name="Walk T."/>
            <person name="White J."/>
            <person name="Yandava C."/>
            <person name="Straight P."/>
            <person name="Clardy J."/>
            <person name="Hung D."/>
            <person name="Kolter R."/>
            <person name="Mekalanos J."/>
            <person name="Walker S."/>
            <person name="Walsh C.T."/>
            <person name="Wieland-Brown L.C."/>
            <person name="Haas B."/>
            <person name="Nusbaum C."/>
            <person name="Birren B."/>
        </authorList>
    </citation>
    <scope>NUCLEOTIDE SEQUENCE [LARGE SCALE GENOMIC DNA]</scope>
    <source>
        <strain evidence="24">ATCC 29083</strain>
    </source>
</reference>
<evidence type="ECO:0000256" key="13">
    <source>
        <dbReference type="ARBA" id="ARBA00023163"/>
    </source>
</evidence>
<keyword evidence="5" id="KW-0808">Transferase</keyword>
<organism evidence="24 25">
    <name type="scientific">Streptomyces sviceus (strain ATCC 29083 / DSM 924 / JCM 4929 / NBRC 13980 / NCIMB 11184 / NRRL 5439 / UC 5370)</name>
    <dbReference type="NCBI Taxonomy" id="463191"/>
    <lineage>
        <taxon>Bacteria</taxon>
        <taxon>Bacillati</taxon>
        <taxon>Actinomycetota</taxon>
        <taxon>Actinomycetes</taxon>
        <taxon>Kitasatosporales</taxon>
        <taxon>Streptomycetaceae</taxon>
        <taxon>Streptomyces</taxon>
    </lineage>
</organism>
<evidence type="ECO:0000256" key="12">
    <source>
        <dbReference type="ARBA" id="ARBA00023159"/>
    </source>
</evidence>
<dbReference type="Gene3D" id="1.10.10.60">
    <property type="entry name" value="Homeodomain-like"/>
    <property type="match status" value="1"/>
</dbReference>
<keyword evidence="25" id="KW-1185">Reference proteome</keyword>
<evidence type="ECO:0000259" key="23">
    <source>
        <dbReference type="PROSITE" id="PS01124"/>
    </source>
</evidence>
<dbReference type="InterPro" id="IPR003265">
    <property type="entry name" value="HhH-GPD_domain"/>
</dbReference>
<feature type="domain" description="HTH araC/xylS-type" evidence="23">
    <location>
        <begin position="87"/>
        <end position="185"/>
    </location>
</feature>
<dbReference type="InterPro" id="IPR035451">
    <property type="entry name" value="Ada-like_dom_sf"/>
</dbReference>
<dbReference type="GO" id="GO:0043565">
    <property type="term" value="F:sequence-specific DNA binding"/>
    <property type="evidence" value="ECO:0007669"/>
    <property type="project" value="InterPro"/>
</dbReference>
<dbReference type="SUPFAM" id="SSF46689">
    <property type="entry name" value="Homeodomain-like"/>
    <property type="match status" value="1"/>
</dbReference>
<proteinExistence type="inferred from homology"/>
<dbReference type="Gene3D" id="3.30.310.20">
    <property type="entry name" value="DNA-3-methyladenine glycosylase AlkA, N-terminal domain"/>
    <property type="match status" value="1"/>
</dbReference>
<keyword evidence="4" id="KW-0489">Methyltransferase</keyword>
<dbReference type="FunFam" id="1.10.10.60:FF:000281">
    <property type="entry name" value="DNA-3-methyladenine glycosylase 2"/>
    <property type="match status" value="1"/>
</dbReference>
<dbReference type="PROSITE" id="PS01124">
    <property type="entry name" value="HTH_ARAC_FAMILY_2"/>
    <property type="match status" value="1"/>
</dbReference>
<keyword evidence="6" id="KW-0479">Metal-binding</keyword>
<dbReference type="GO" id="GO:0003700">
    <property type="term" value="F:DNA-binding transcription factor activity"/>
    <property type="evidence" value="ECO:0007669"/>
    <property type="project" value="InterPro"/>
</dbReference>
<keyword evidence="8" id="KW-0378">Hydrolase</keyword>
<dbReference type="SMART" id="SM00342">
    <property type="entry name" value="HTH_ARAC"/>
    <property type="match status" value="1"/>
</dbReference>
<protein>
    <recommendedName>
        <fullName evidence="21">Probable bifunctional transcriptional activator/DNA repair enzyme AlkA</fullName>
        <ecNumber evidence="20">2.1.1.n11</ecNumber>
        <ecNumber evidence="3">3.2.2.21</ecNumber>
    </recommendedName>
    <alternativeName>
        <fullName evidence="22">Regulatory protein AlkA</fullName>
    </alternativeName>
</protein>
<evidence type="ECO:0000256" key="20">
    <source>
        <dbReference type="ARBA" id="ARBA00067013"/>
    </source>
</evidence>
<keyword evidence="9" id="KW-0862">Zinc</keyword>
<comment type="catalytic activity">
    <reaction evidence="16">
        <text>(2'-deoxyribonucleoside 5'-methylphosphotriester)-DNA + L-cysteinyl-[protein] = 2'-deoxyribonucleotide-DNA + S-methyl-L-cysteinyl-[protein] + H(+)</text>
        <dbReference type="Rhea" id="RHEA:56324"/>
        <dbReference type="Rhea" id="RHEA-COMP:10131"/>
        <dbReference type="Rhea" id="RHEA-COMP:10132"/>
        <dbReference type="Rhea" id="RHEA-COMP:14462"/>
        <dbReference type="Rhea" id="RHEA-COMP:14463"/>
        <dbReference type="ChEBI" id="CHEBI:15378"/>
        <dbReference type="ChEBI" id="CHEBI:29950"/>
        <dbReference type="ChEBI" id="CHEBI:82612"/>
        <dbReference type="ChEBI" id="CHEBI:140284"/>
        <dbReference type="ChEBI" id="CHEBI:140286"/>
        <dbReference type="EC" id="2.1.1.n11"/>
    </reaction>
</comment>
<dbReference type="GO" id="GO:0008168">
    <property type="term" value="F:methyltransferase activity"/>
    <property type="evidence" value="ECO:0007669"/>
    <property type="project" value="UniProtKB-KW"/>
</dbReference>
<evidence type="ECO:0000256" key="14">
    <source>
        <dbReference type="ARBA" id="ARBA00023204"/>
    </source>
</evidence>
<dbReference type="Gene3D" id="1.10.1670.10">
    <property type="entry name" value="Helix-hairpin-Helix base-excision DNA repair enzymes (C-terminal)"/>
    <property type="match status" value="1"/>
</dbReference>
<evidence type="ECO:0000256" key="21">
    <source>
        <dbReference type="ARBA" id="ARBA00069917"/>
    </source>
</evidence>
<dbReference type="FunFam" id="1.10.1670.10:FF:000009">
    <property type="entry name" value="DNA-3-methyladenine glycosylase 2 family protein"/>
    <property type="match status" value="1"/>
</dbReference>
<dbReference type="InterPro" id="IPR009057">
    <property type="entry name" value="Homeodomain-like_sf"/>
</dbReference>
<dbReference type="GO" id="GO:0008270">
    <property type="term" value="F:zinc ion binding"/>
    <property type="evidence" value="ECO:0007669"/>
    <property type="project" value="InterPro"/>
</dbReference>
<dbReference type="GO" id="GO:0008725">
    <property type="term" value="F:DNA-3-methyladenine glycosylase activity"/>
    <property type="evidence" value="ECO:0007669"/>
    <property type="project" value="TreeGrafter"/>
</dbReference>
<evidence type="ECO:0000256" key="15">
    <source>
        <dbReference type="ARBA" id="ARBA00023268"/>
    </source>
</evidence>
<comment type="cofactor">
    <cofactor evidence="2">
        <name>Zn(2+)</name>
        <dbReference type="ChEBI" id="CHEBI:29105"/>
    </cofactor>
</comment>
<evidence type="ECO:0000256" key="11">
    <source>
        <dbReference type="ARBA" id="ARBA00023125"/>
    </source>
</evidence>
<dbReference type="SUPFAM" id="SSF57884">
    <property type="entry name" value="Ada DNA repair protein, N-terminal domain (N-Ada 10)"/>
    <property type="match status" value="1"/>
</dbReference>
<keyword evidence="11" id="KW-0238">DNA-binding</keyword>
<evidence type="ECO:0000256" key="1">
    <source>
        <dbReference type="ARBA" id="ARBA00000086"/>
    </source>
</evidence>
<dbReference type="GO" id="GO:0032993">
    <property type="term" value="C:protein-DNA complex"/>
    <property type="evidence" value="ECO:0007669"/>
    <property type="project" value="TreeGrafter"/>
</dbReference>
<evidence type="ECO:0000256" key="4">
    <source>
        <dbReference type="ARBA" id="ARBA00022603"/>
    </source>
</evidence>
<dbReference type="eggNOG" id="COG0122">
    <property type="taxonomic scope" value="Bacteria"/>
</dbReference>
<dbReference type="Gene3D" id="1.10.340.30">
    <property type="entry name" value="Hypothetical protein, domain 2"/>
    <property type="match status" value="1"/>
</dbReference>
<dbReference type="Pfam" id="PF02805">
    <property type="entry name" value="Ada_Zn_binding"/>
    <property type="match status" value="1"/>
</dbReference>
<evidence type="ECO:0000256" key="10">
    <source>
        <dbReference type="ARBA" id="ARBA00023015"/>
    </source>
</evidence>
<accession>B5I090</accession>
<dbReference type="GO" id="GO:0006307">
    <property type="term" value="P:DNA alkylation repair"/>
    <property type="evidence" value="ECO:0007669"/>
    <property type="project" value="TreeGrafter"/>
</dbReference>
<keyword evidence="12" id="KW-0010">Activator</keyword>
<dbReference type="SMART" id="SM00478">
    <property type="entry name" value="ENDO3c"/>
    <property type="match status" value="1"/>
</dbReference>
<dbReference type="SUPFAM" id="SSF48150">
    <property type="entry name" value="DNA-glycosylase"/>
    <property type="match status" value="1"/>
</dbReference>
<keyword evidence="10" id="KW-0805">Transcription regulation</keyword>
<dbReference type="PANTHER" id="PTHR43003:SF13">
    <property type="entry name" value="DNA-3-METHYLADENINE GLYCOSYLASE 2"/>
    <property type="match status" value="1"/>
</dbReference>
<dbReference type="InterPro" id="IPR011257">
    <property type="entry name" value="DNA_glycosylase"/>
</dbReference>
<dbReference type="InterPro" id="IPR051912">
    <property type="entry name" value="Alkylbase_DNA_Glycosylase/TA"/>
</dbReference>
<evidence type="ECO:0000256" key="6">
    <source>
        <dbReference type="ARBA" id="ARBA00022723"/>
    </source>
</evidence>
<dbReference type="eggNOG" id="COG2169">
    <property type="taxonomic scope" value="Bacteria"/>
</dbReference>
<evidence type="ECO:0000256" key="19">
    <source>
        <dbReference type="ARBA" id="ARBA00061609"/>
    </source>
</evidence>
<dbReference type="GO" id="GO:0005737">
    <property type="term" value="C:cytoplasm"/>
    <property type="evidence" value="ECO:0007669"/>
    <property type="project" value="TreeGrafter"/>
</dbReference>
<dbReference type="InterPro" id="IPR037046">
    <property type="entry name" value="AlkA_N_sf"/>
</dbReference>
<keyword evidence="7" id="KW-0227">DNA damage</keyword>
<gene>
    <name evidence="24" type="ORF">SSEG_05162</name>
</gene>
<evidence type="ECO:0000256" key="9">
    <source>
        <dbReference type="ARBA" id="ARBA00022833"/>
    </source>
</evidence>
<dbReference type="EC" id="2.1.1.n11" evidence="20"/>
<dbReference type="InterPro" id="IPR010316">
    <property type="entry name" value="AlkA_N"/>
</dbReference>
<dbReference type="InterPro" id="IPR004026">
    <property type="entry name" value="Ada_DNA_repair_Zn-bd"/>
</dbReference>
<evidence type="ECO:0000256" key="3">
    <source>
        <dbReference type="ARBA" id="ARBA00012000"/>
    </source>
</evidence>
<dbReference type="Pfam" id="PF12833">
    <property type="entry name" value="HTH_18"/>
    <property type="match status" value="1"/>
</dbReference>
<dbReference type="OrthoDB" id="9811249at2"/>
<dbReference type="FunFam" id="3.40.10.10:FF:000001">
    <property type="entry name" value="DNA-3-methyladenine glycosylase 2"/>
    <property type="match status" value="1"/>
</dbReference>
<dbReference type="Pfam" id="PF06029">
    <property type="entry name" value="AlkA_N"/>
    <property type="match status" value="1"/>
</dbReference>
<dbReference type="FunFam" id="1.10.340.30:FF:000008">
    <property type="entry name" value="DNA-3-methyladenine glycosylase 2"/>
    <property type="match status" value="1"/>
</dbReference>
<dbReference type="Gene3D" id="3.40.10.10">
    <property type="entry name" value="DNA Methylphosphotriester Repair Domain"/>
    <property type="match status" value="1"/>
</dbReference>
<dbReference type="GO" id="GO:0006285">
    <property type="term" value="P:base-excision repair, AP site formation"/>
    <property type="evidence" value="ECO:0007669"/>
    <property type="project" value="TreeGrafter"/>
</dbReference>
<evidence type="ECO:0000256" key="2">
    <source>
        <dbReference type="ARBA" id="ARBA00001947"/>
    </source>
</evidence>
<evidence type="ECO:0000313" key="25">
    <source>
        <dbReference type="Proteomes" id="UP000002785"/>
    </source>
</evidence>
<comment type="function">
    <text evidence="18">The methylation of Alka by methylphosphotriesters in DNA leads to its activation as a transcriptional regulator that activates the transcription of its own gene and other alkylation resistance genes.</text>
</comment>
<keyword evidence="13" id="KW-0804">Transcription</keyword>